<proteinExistence type="predicted"/>
<dbReference type="RefSeq" id="WP_202970171.1">
    <property type="nucleotide sequence ID" value="NZ_CP019607.1"/>
</dbReference>
<evidence type="ECO:0000256" key="2">
    <source>
        <dbReference type="ARBA" id="ARBA00023002"/>
    </source>
</evidence>
<dbReference type="Pfam" id="PF00890">
    <property type="entry name" value="FAD_binding_2"/>
    <property type="match status" value="1"/>
</dbReference>
<evidence type="ECO:0000256" key="3">
    <source>
        <dbReference type="SAM" id="MobiDB-lite"/>
    </source>
</evidence>
<dbReference type="Gene3D" id="3.50.50.60">
    <property type="entry name" value="FAD/NAD(P)-binding domain"/>
    <property type="match status" value="1"/>
</dbReference>
<dbReference type="Proteomes" id="UP000188235">
    <property type="component" value="Chromosome"/>
</dbReference>
<feature type="compositionally biased region" description="Basic residues" evidence="3">
    <location>
        <begin position="1"/>
        <end position="14"/>
    </location>
</feature>
<keyword evidence="1" id="KW-0285">Flavoprotein</keyword>
<keyword evidence="2" id="KW-0560">Oxidoreductase</keyword>
<feature type="region of interest" description="Disordered" evidence="3">
    <location>
        <begin position="309"/>
        <end position="334"/>
    </location>
</feature>
<reference evidence="5 6" key="1">
    <citation type="journal article" date="2008" name="Int. J. Syst. Evol. Microbiol.">
        <title>Tessaracoccus flavescens sp. nov., isolated from marine sediment.</title>
        <authorList>
            <person name="Lee D.W."/>
            <person name="Lee S.D."/>
        </authorList>
    </citation>
    <scope>NUCLEOTIDE SEQUENCE [LARGE SCALE GENOMIC DNA]</scope>
    <source>
        <strain evidence="5 6">SST-39T</strain>
    </source>
</reference>
<evidence type="ECO:0000259" key="4">
    <source>
        <dbReference type="Pfam" id="PF00890"/>
    </source>
</evidence>
<feature type="region of interest" description="Disordered" evidence="3">
    <location>
        <begin position="1"/>
        <end position="31"/>
    </location>
</feature>
<protein>
    <recommendedName>
        <fullName evidence="4">FAD-dependent oxidoreductase 2 FAD-binding domain-containing protein</fullName>
    </recommendedName>
</protein>
<sequence>MRRSSRRRRRRRARAGWGSGGTAPPAGDSREEALRYLDETVGDVGRATSRERKEAFVDGVSGFVDLAERHGVRFARAADYPDYYPEWPGGKIGRALEVEPFDVKRIGPWWESARGQDGVPAPVKTDDFWLLSRAWSTAGGFVRGARVVFRTIGSLARGRKAVGMGAALAASLLEVATKLGVEIWLSSPATALVVDGERVVGVRTDHEGRSLTIRATPRRRARRWRLRPQPAVARALPGRGRHRLVRIEGQRGLRHLHRRRHRRRDRTDGRRLVGWLGAARQRWSCRVPRQRACHAVQHHRRCARRAFRQTSPSRMSTSVTTCSSTRRGCPAATG</sequence>
<dbReference type="KEGG" id="tfa:BW733_10375"/>
<dbReference type="GO" id="GO:0016491">
    <property type="term" value="F:oxidoreductase activity"/>
    <property type="evidence" value="ECO:0007669"/>
    <property type="project" value="UniProtKB-KW"/>
</dbReference>
<evidence type="ECO:0000313" key="5">
    <source>
        <dbReference type="EMBL" id="AQP51176.1"/>
    </source>
</evidence>
<evidence type="ECO:0000313" key="6">
    <source>
        <dbReference type="Proteomes" id="UP000188235"/>
    </source>
</evidence>
<feature type="compositionally biased region" description="Low complexity" evidence="3">
    <location>
        <begin position="313"/>
        <end position="327"/>
    </location>
</feature>
<organism evidence="5 6">
    <name type="scientific">Tessaracoccus flavescens</name>
    <dbReference type="NCBI Taxonomy" id="399497"/>
    <lineage>
        <taxon>Bacteria</taxon>
        <taxon>Bacillati</taxon>
        <taxon>Actinomycetota</taxon>
        <taxon>Actinomycetes</taxon>
        <taxon>Propionibacteriales</taxon>
        <taxon>Propionibacteriaceae</taxon>
        <taxon>Tessaracoccus</taxon>
    </lineage>
</organism>
<dbReference type="EMBL" id="CP019607">
    <property type="protein sequence ID" value="AQP51176.1"/>
    <property type="molecule type" value="Genomic_DNA"/>
</dbReference>
<accession>A0A1Q2CYE2</accession>
<dbReference type="InterPro" id="IPR003953">
    <property type="entry name" value="FAD-dep_OxRdtase_2_FAD-bd"/>
</dbReference>
<name>A0A1Q2CYE2_9ACTN</name>
<dbReference type="AlphaFoldDB" id="A0A1Q2CYE2"/>
<evidence type="ECO:0000256" key="1">
    <source>
        <dbReference type="ARBA" id="ARBA00022630"/>
    </source>
</evidence>
<feature type="domain" description="FAD-dependent oxidoreductase 2 FAD-binding" evidence="4">
    <location>
        <begin position="17"/>
        <end position="216"/>
    </location>
</feature>
<gene>
    <name evidence="5" type="ORF">BW733_10375</name>
</gene>
<dbReference type="InterPro" id="IPR036188">
    <property type="entry name" value="FAD/NAD-bd_sf"/>
</dbReference>
<keyword evidence="6" id="KW-1185">Reference proteome</keyword>
<dbReference type="STRING" id="399497.BW733_10375"/>
<dbReference type="SUPFAM" id="SSF51905">
    <property type="entry name" value="FAD/NAD(P)-binding domain"/>
    <property type="match status" value="2"/>
</dbReference>